<keyword evidence="4" id="KW-0560">Oxidoreductase</keyword>
<proteinExistence type="inferred from homology"/>
<organism evidence="6 7">
    <name type="scientific">Nannocystis radixulma</name>
    <dbReference type="NCBI Taxonomy" id="2995305"/>
    <lineage>
        <taxon>Bacteria</taxon>
        <taxon>Pseudomonadati</taxon>
        <taxon>Myxococcota</taxon>
        <taxon>Polyangia</taxon>
        <taxon>Nannocystales</taxon>
        <taxon>Nannocystaceae</taxon>
        <taxon>Nannocystis</taxon>
    </lineage>
</organism>
<sequence length="627" mass="69205">MTMKTMEIPEGPSRVMPTSMLSSGAEDIDGLAGHLELKVLDGALPPDIHGHLFVAGSIASLGRPAFTGEGTLYRFDLGPERVRLAQNIMRPPCHYADRAAANFGELMEFRDIGLSRISPLLGVRTVLSNSPIPLRDRMIVTTDAGRPWEFDPVTLELVTPIGKADEWLGSIPVPWAFPLVLSTAHPAEDETTGELFTVNFCNPAPGGRPGFSHLVRWTGRQLEHFSLIDRDGEAIQIHQCVHQIQVTRNWVLVQDSAFVVEMRQLALDVLAQVLPVEPLRELLGASTMRTQRPTTIIHAIRRRDLRPRSGGFADHPTPVIAHRIELAGESVHFYADFEDDGDHVRLIVPHTPTLDVSEWIHEGEDLLSGGEAGIEVAGMQIPCALARGRLGIHKVHVPSGRAESRYVEGRETWGLALGTYARRGQDTPIEVVYYNTSGFAPELMPARLLTAYAPRVDLAALPLTDGEPPRLLEIDTVNATMRSYTAPKGWSLLSPNFIPRRGGPRHPRDGYVAVLAHASETVPHTHGSTGEEVWLFDAEDITRGPVVRLGHPQLDFAFTIHGSWVPTLTPSRRDYQVDIRGDLDLEYIRTRALGSLAFSEIFNETLGRVMQSDDVDALLLTAVFPKF</sequence>
<evidence type="ECO:0000256" key="1">
    <source>
        <dbReference type="ARBA" id="ARBA00001954"/>
    </source>
</evidence>
<evidence type="ECO:0000313" key="7">
    <source>
        <dbReference type="Proteomes" id="UP001217838"/>
    </source>
</evidence>
<comment type="cofactor">
    <cofactor evidence="1">
        <name>Fe(2+)</name>
        <dbReference type="ChEBI" id="CHEBI:29033"/>
    </cofactor>
</comment>
<evidence type="ECO:0000256" key="4">
    <source>
        <dbReference type="ARBA" id="ARBA00023002"/>
    </source>
</evidence>
<reference evidence="6 7" key="1">
    <citation type="submission" date="2022-11" db="EMBL/GenBank/DDBJ databases">
        <title>Minimal conservation of predation-associated metabolite biosynthetic gene clusters underscores biosynthetic potential of Myxococcota including descriptions for ten novel species: Archangium lansinium sp. nov., Myxococcus landrumus sp. nov., Nannocystis bai.</title>
        <authorList>
            <person name="Ahearne A."/>
            <person name="Stevens C."/>
            <person name="Dowd S."/>
        </authorList>
    </citation>
    <scope>NUCLEOTIDE SEQUENCE [LARGE SCALE GENOMIC DNA]</scope>
    <source>
        <strain evidence="6 7">NCELM</strain>
    </source>
</reference>
<keyword evidence="3" id="KW-0479">Metal-binding</keyword>
<accession>A0ABT5B791</accession>
<dbReference type="RefSeq" id="WP_271999791.1">
    <property type="nucleotide sequence ID" value="NZ_JAQNDN010000010.1"/>
</dbReference>
<dbReference type="Proteomes" id="UP001217838">
    <property type="component" value="Unassembled WGS sequence"/>
</dbReference>
<dbReference type="PANTHER" id="PTHR10543:SF89">
    <property type="entry name" value="CAROTENOID 9,10(9',10')-CLEAVAGE DIOXYGENASE 1"/>
    <property type="match status" value="1"/>
</dbReference>
<evidence type="ECO:0000256" key="5">
    <source>
        <dbReference type="ARBA" id="ARBA00023004"/>
    </source>
</evidence>
<keyword evidence="7" id="KW-1185">Reference proteome</keyword>
<name>A0ABT5B791_9BACT</name>
<evidence type="ECO:0000256" key="2">
    <source>
        <dbReference type="ARBA" id="ARBA00006787"/>
    </source>
</evidence>
<keyword evidence="5" id="KW-0408">Iron</keyword>
<dbReference type="InterPro" id="IPR004294">
    <property type="entry name" value="Carotenoid_Oase"/>
</dbReference>
<gene>
    <name evidence="6" type="ORF">POL58_19685</name>
</gene>
<dbReference type="PANTHER" id="PTHR10543">
    <property type="entry name" value="BETA-CAROTENE DIOXYGENASE"/>
    <property type="match status" value="1"/>
</dbReference>
<evidence type="ECO:0000256" key="3">
    <source>
        <dbReference type="ARBA" id="ARBA00022723"/>
    </source>
</evidence>
<evidence type="ECO:0000313" key="6">
    <source>
        <dbReference type="EMBL" id="MDC0669984.1"/>
    </source>
</evidence>
<protein>
    <submittedName>
        <fullName evidence="6">Carotenoid oxygenase family protein</fullName>
    </submittedName>
</protein>
<comment type="caution">
    <text evidence="6">The sequence shown here is derived from an EMBL/GenBank/DDBJ whole genome shotgun (WGS) entry which is preliminary data.</text>
</comment>
<dbReference type="Pfam" id="PF03055">
    <property type="entry name" value="RPE65"/>
    <property type="match status" value="1"/>
</dbReference>
<comment type="similarity">
    <text evidence="2">Belongs to the carotenoid oxygenase family.</text>
</comment>
<dbReference type="EMBL" id="JAQNDN010000010">
    <property type="protein sequence ID" value="MDC0669984.1"/>
    <property type="molecule type" value="Genomic_DNA"/>
</dbReference>